<organism evidence="1 2">
    <name type="scientific">Glomus cerebriforme</name>
    <dbReference type="NCBI Taxonomy" id="658196"/>
    <lineage>
        <taxon>Eukaryota</taxon>
        <taxon>Fungi</taxon>
        <taxon>Fungi incertae sedis</taxon>
        <taxon>Mucoromycota</taxon>
        <taxon>Glomeromycotina</taxon>
        <taxon>Glomeromycetes</taxon>
        <taxon>Glomerales</taxon>
        <taxon>Glomeraceae</taxon>
        <taxon>Glomus</taxon>
    </lineage>
</organism>
<dbReference type="EMBL" id="QKYT01000369">
    <property type="protein sequence ID" value="RIA86341.1"/>
    <property type="molecule type" value="Genomic_DNA"/>
</dbReference>
<proteinExistence type="predicted"/>
<keyword evidence="2" id="KW-1185">Reference proteome</keyword>
<evidence type="ECO:0000313" key="2">
    <source>
        <dbReference type="Proteomes" id="UP000265703"/>
    </source>
</evidence>
<name>A0A397STY2_9GLOM</name>
<evidence type="ECO:0000313" key="1">
    <source>
        <dbReference type="EMBL" id="RIA86341.1"/>
    </source>
</evidence>
<evidence type="ECO:0008006" key="3">
    <source>
        <dbReference type="Google" id="ProtNLM"/>
    </source>
</evidence>
<dbReference type="AlphaFoldDB" id="A0A397STY2"/>
<protein>
    <recommendedName>
        <fullName evidence="3">Kinetochore complex Sim4 subunit Fta1-domain-containing protein</fullName>
    </recommendedName>
</protein>
<reference evidence="1 2" key="1">
    <citation type="submission" date="2018-06" db="EMBL/GenBank/DDBJ databases">
        <title>Comparative genomics reveals the genomic features of Rhizophagus irregularis, R. cerebriforme, R. diaphanum and Gigaspora rosea, and their symbiotic lifestyle signature.</title>
        <authorList>
            <person name="Morin E."/>
            <person name="San Clemente H."/>
            <person name="Chen E.C.H."/>
            <person name="De La Providencia I."/>
            <person name="Hainaut M."/>
            <person name="Kuo A."/>
            <person name="Kohler A."/>
            <person name="Murat C."/>
            <person name="Tang N."/>
            <person name="Roy S."/>
            <person name="Loubradou J."/>
            <person name="Henrissat B."/>
            <person name="Grigoriev I.V."/>
            <person name="Corradi N."/>
            <person name="Roux C."/>
            <person name="Martin F.M."/>
        </authorList>
    </citation>
    <scope>NUCLEOTIDE SEQUENCE [LARGE SCALE GENOMIC DNA]</scope>
    <source>
        <strain evidence="1 2">DAOM 227022</strain>
    </source>
</reference>
<accession>A0A397STY2</accession>
<dbReference type="Proteomes" id="UP000265703">
    <property type="component" value="Unassembled WGS sequence"/>
</dbReference>
<dbReference type="OrthoDB" id="2405175at2759"/>
<comment type="caution">
    <text evidence="1">The sequence shown here is derived from an EMBL/GenBank/DDBJ whole genome shotgun (WGS) entry which is preliminary data.</text>
</comment>
<sequence>MSNENKIEFKFIEHSDSLNKCLRPSSSPNFCPNFSKSIIKLWVQFEGNPDIMQFVLKEDDFNDMDEFNDVNLDGFKSVLHEYYPLLKSVENYDIELFNESFQFLNPATKLSSLNVVGRNSNTKIIVRYPLSSLSIKMNLKFVNNRSECRIKHTTGSFNMLQVEAKAKFESLADCKLSNIYFECKEEKIENTYHFTFLVENNQENGKKELSLDLKILVRNQKSFSDWKLEEVLRNIYDYENSVLELVTVDFNLEDLPQLSLPLSNGELDKIVDQLNDKKFVFDKVNANEATAQEFISVILVNVLLEKQRLGLGKRKIDQTDIEYNSMKTMPIISIITTERSWIFICHTYNKDGFRLLEMSSEFEVQFKEDNIRRNINVVVSYIVRPLLSQIRELEQQKSKSSYMD</sequence>
<gene>
    <name evidence="1" type="ORF">C1645_740935</name>
</gene>